<keyword evidence="10 14" id="KW-0460">Magnesium</keyword>
<comment type="similarity">
    <text evidence="3 14">Belongs to the pyruvate kinase family.</text>
</comment>
<dbReference type="InterPro" id="IPR015813">
    <property type="entry name" value="Pyrv/PenolPyrv_kinase-like_dom"/>
</dbReference>
<proteinExistence type="inferred from homology"/>
<dbReference type="Gene3D" id="3.40.1380.20">
    <property type="entry name" value="Pyruvate kinase, C-terminal domain"/>
    <property type="match status" value="1"/>
</dbReference>
<dbReference type="PROSITE" id="PS00110">
    <property type="entry name" value="PYRUVATE_KINASE"/>
    <property type="match status" value="1"/>
</dbReference>
<dbReference type="InterPro" id="IPR015793">
    <property type="entry name" value="Pyrv_Knase_brl"/>
</dbReference>
<dbReference type="AlphaFoldDB" id="K1XKC8"/>
<dbReference type="GO" id="GO:0005524">
    <property type="term" value="F:ATP binding"/>
    <property type="evidence" value="ECO:0007669"/>
    <property type="project" value="UniProtKB-KW"/>
</dbReference>
<dbReference type="EC" id="2.7.1.40" evidence="4 13"/>
<comment type="cofactor">
    <cofactor evidence="1">
        <name>K(+)</name>
        <dbReference type="ChEBI" id="CHEBI:29103"/>
    </cofactor>
</comment>
<keyword evidence="11 14" id="KW-0324">Glycolysis</keyword>
<evidence type="ECO:0000256" key="11">
    <source>
        <dbReference type="ARBA" id="ARBA00023152"/>
    </source>
</evidence>
<dbReference type="EMBL" id="AMFJ01036019">
    <property type="protein sequence ID" value="EKD25597.1"/>
    <property type="molecule type" value="Genomic_DNA"/>
</dbReference>
<comment type="caution">
    <text evidence="17">The sequence shown here is derived from an EMBL/GenBank/DDBJ whole genome shotgun (WGS) entry which is preliminary data.</text>
</comment>
<evidence type="ECO:0000256" key="6">
    <source>
        <dbReference type="ARBA" id="ARBA00022723"/>
    </source>
</evidence>
<dbReference type="SUPFAM" id="SSF50800">
    <property type="entry name" value="PK beta-barrel domain-like"/>
    <property type="match status" value="1"/>
</dbReference>
<evidence type="ECO:0000256" key="1">
    <source>
        <dbReference type="ARBA" id="ARBA00001958"/>
    </source>
</evidence>
<evidence type="ECO:0000256" key="2">
    <source>
        <dbReference type="ARBA" id="ARBA00004997"/>
    </source>
</evidence>
<dbReference type="InterPro" id="IPR011037">
    <property type="entry name" value="Pyrv_Knase-like_insert_dom_sf"/>
</dbReference>
<dbReference type="Pfam" id="PF02887">
    <property type="entry name" value="PK_C"/>
    <property type="match status" value="1"/>
</dbReference>
<keyword evidence="8 14" id="KW-0418">Kinase</keyword>
<accession>K1XKC8</accession>
<dbReference type="PANTHER" id="PTHR11817">
    <property type="entry name" value="PYRUVATE KINASE"/>
    <property type="match status" value="1"/>
</dbReference>
<dbReference type="GO" id="GO:0004743">
    <property type="term" value="F:pyruvate kinase activity"/>
    <property type="evidence" value="ECO:0007669"/>
    <property type="project" value="UniProtKB-UniRule"/>
</dbReference>
<dbReference type="InterPro" id="IPR001697">
    <property type="entry name" value="Pyr_Knase"/>
</dbReference>
<gene>
    <name evidence="17" type="ORF">ACD_80C00012G0013</name>
</gene>
<organism evidence="17">
    <name type="scientific">uncultured bacterium</name>
    <name type="common">gcode 4</name>
    <dbReference type="NCBI Taxonomy" id="1234023"/>
    <lineage>
        <taxon>Bacteria</taxon>
        <taxon>environmental samples</taxon>
    </lineage>
</organism>
<evidence type="ECO:0000313" key="17">
    <source>
        <dbReference type="EMBL" id="EKD25597.1"/>
    </source>
</evidence>
<evidence type="ECO:0000256" key="12">
    <source>
        <dbReference type="ARBA" id="ARBA00023317"/>
    </source>
</evidence>
<dbReference type="InterPro" id="IPR018209">
    <property type="entry name" value="Pyrv_Knase_AS"/>
</dbReference>
<comment type="catalytic activity">
    <reaction evidence="14">
        <text>pyruvate + ATP = phosphoenolpyruvate + ADP + H(+)</text>
        <dbReference type="Rhea" id="RHEA:18157"/>
        <dbReference type="ChEBI" id="CHEBI:15361"/>
        <dbReference type="ChEBI" id="CHEBI:15378"/>
        <dbReference type="ChEBI" id="CHEBI:30616"/>
        <dbReference type="ChEBI" id="CHEBI:58702"/>
        <dbReference type="ChEBI" id="CHEBI:456216"/>
        <dbReference type="EC" id="2.7.1.40"/>
    </reaction>
</comment>
<evidence type="ECO:0000256" key="4">
    <source>
        <dbReference type="ARBA" id="ARBA00012142"/>
    </source>
</evidence>
<dbReference type="Gene3D" id="2.40.33.10">
    <property type="entry name" value="PK beta-barrel domain-like"/>
    <property type="match status" value="1"/>
</dbReference>
<dbReference type="GO" id="GO:0016301">
    <property type="term" value="F:kinase activity"/>
    <property type="evidence" value="ECO:0007669"/>
    <property type="project" value="UniProtKB-KW"/>
</dbReference>
<evidence type="ECO:0000256" key="8">
    <source>
        <dbReference type="ARBA" id="ARBA00022777"/>
    </source>
</evidence>
<evidence type="ECO:0000256" key="13">
    <source>
        <dbReference type="NCBIfam" id="TIGR01064"/>
    </source>
</evidence>
<keyword evidence="9" id="KW-0067">ATP-binding</keyword>
<dbReference type="InterPro" id="IPR015806">
    <property type="entry name" value="Pyrv_Knase_insert_dom_sf"/>
</dbReference>
<dbReference type="UniPathway" id="UPA00109">
    <property type="reaction ID" value="UER00188"/>
</dbReference>
<evidence type="ECO:0000256" key="3">
    <source>
        <dbReference type="ARBA" id="ARBA00008663"/>
    </source>
</evidence>
<dbReference type="Gene3D" id="3.20.20.60">
    <property type="entry name" value="Phosphoenolpyruvate-binding domains"/>
    <property type="match status" value="1"/>
</dbReference>
<evidence type="ECO:0000256" key="5">
    <source>
        <dbReference type="ARBA" id="ARBA00022679"/>
    </source>
</evidence>
<dbReference type="GO" id="GO:0030955">
    <property type="term" value="F:potassium ion binding"/>
    <property type="evidence" value="ECO:0007669"/>
    <property type="project" value="UniProtKB-UniRule"/>
</dbReference>
<dbReference type="PRINTS" id="PR01050">
    <property type="entry name" value="PYRUVTKNASE"/>
</dbReference>
<evidence type="ECO:0000259" key="16">
    <source>
        <dbReference type="Pfam" id="PF02887"/>
    </source>
</evidence>
<evidence type="ECO:0000259" key="15">
    <source>
        <dbReference type="Pfam" id="PF00224"/>
    </source>
</evidence>
<feature type="domain" description="Pyruvate kinase barrel" evidence="15">
    <location>
        <begin position="3"/>
        <end position="321"/>
    </location>
</feature>
<evidence type="ECO:0000256" key="10">
    <source>
        <dbReference type="ARBA" id="ARBA00022842"/>
    </source>
</evidence>
<dbReference type="InterPro" id="IPR015795">
    <property type="entry name" value="Pyrv_Knase_C"/>
</dbReference>
<keyword evidence="6" id="KW-0479">Metal-binding</keyword>
<protein>
    <recommendedName>
        <fullName evidence="4 13">Pyruvate kinase</fullName>
        <ecNumber evidence="4 13">2.7.1.40</ecNumber>
    </recommendedName>
</protein>
<keyword evidence="7" id="KW-0547">Nucleotide-binding</keyword>
<keyword evidence="12" id="KW-0670">Pyruvate</keyword>
<comment type="pathway">
    <text evidence="2 14">Carbohydrate degradation; glycolysis; pyruvate from D-glyceraldehyde 3-phosphate: step 5/5.</text>
</comment>
<keyword evidence="5 14" id="KW-0808">Transferase</keyword>
<evidence type="ECO:0000256" key="14">
    <source>
        <dbReference type="RuleBase" id="RU000504"/>
    </source>
</evidence>
<dbReference type="Pfam" id="PF00224">
    <property type="entry name" value="PK"/>
    <property type="match status" value="1"/>
</dbReference>
<sequence>MLTKIIATITEHYDEQKLIDIYQAWVNVVRINFTHSTPAAAKPIIEKVHKLNGTKEINLSILLDTKWPEIRSGVRDEKLIVKKNQKIKIFIDESKVDSVSDLFCDYQDILSDVQVGQEIIIDSWLLIVVVEEICDDHLVVNALSDAEIGSKRHINLPGVILSLPALIDKDKEDILFGIWAWISFVAASFVRTAENVEEIRKFLDDNWWTHIKIISKIESKQAMDNLEWIVKLSDWVMVARWDLGIELPIHQLPTYQKAILDMCFVYGKPVIIATELLKSMVNNPFPTRAEVSDVYNSVIQRADAVMLSDETTIWKYPIKTIEYMKKVVQEAEKVTNNKHKDFQLQATDEFNFLKKAIARHALMLADEIKAKMVVVFSYTWNLARYMSAFKPNQPIISFTTDENVYRSLELNYGILSEKIDQRWKQSTDNQEIAIKILKSKWMIKKWDYIVVIWERIYNDVHQQQIRIVPVD</sequence>
<reference evidence="17" key="1">
    <citation type="journal article" date="2012" name="Science">
        <title>Fermentation, hydrogen, and sulfur metabolism in multiple uncultivated bacterial phyla.</title>
        <authorList>
            <person name="Wrighton K.C."/>
            <person name="Thomas B.C."/>
            <person name="Sharon I."/>
            <person name="Miller C.S."/>
            <person name="Castelle C.J."/>
            <person name="VerBerkmoes N.C."/>
            <person name="Wilkins M.J."/>
            <person name="Hettich R.L."/>
            <person name="Lipton M.S."/>
            <person name="Williams K.H."/>
            <person name="Long P.E."/>
            <person name="Banfield J.F."/>
        </authorList>
    </citation>
    <scope>NUCLEOTIDE SEQUENCE [LARGE SCALE GENOMIC DNA]</scope>
</reference>
<evidence type="ECO:0000256" key="7">
    <source>
        <dbReference type="ARBA" id="ARBA00022741"/>
    </source>
</evidence>
<evidence type="ECO:0000256" key="9">
    <source>
        <dbReference type="ARBA" id="ARBA00022840"/>
    </source>
</evidence>
<dbReference type="SUPFAM" id="SSF52935">
    <property type="entry name" value="PK C-terminal domain-like"/>
    <property type="match status" value="1"/>
</dbReference>
<name>K1XKC8_9BACT</name>
<dbReference type="GO" id="GO:0000287">
    <property type="term" value="F:magnesium ion binding"/>
    <property type="evidence" value="ECO:0007669"/>
    <property type="project" value="UniProtKB-UniRule"/>
</dbReference>
<dbReference type="NCBIfam" id="TIGR01064">
    <property type="entry name" value="pyruv_kin"/>
    <property type="match status" value="1"/>
</dbReference>
<dbReference type="SUPFAM" id="SSF51621">
    <property type="entry name" value="Phosphoenolpyruvate/pyruvate domain"/>
    <property type="match status" value="1"/>
</dbReference>
<dbReference type="InterPro" id="IPR036918">
    <property type="entry name" value="Pyrv_Knase_C_sf"/>
</dbReference>
<feature type="domain" description="Pyruvate kinase C-terminal" evidence="16">
    <location>
        <begin position="356"/>
        <end position="452"/>
    </location>
</feature>
<dbReference type="InterPro" id="IPR040442">
    <property type="entry name" value="Pyrv_kinase-like_dom_sf"/>
</dbReference>